<name>A0A7U3Q4U5_9SPHI</name>
<evidence type="ECO:0000256" key="4">
    <source>
        <dbReference type="ARBA" id="ARBA00023136"/>
    </source>
</evidence>
<reference evidence="7 8" key="1">
    <citation type="submission" date="2020-11" db="EMBL/GenBank/DDBJ databases">
        <title>Pedobacter endophytica, an endophytic bacteria isolated form Carex pumila.</title>
        <authorList>
            <person name="Peng Y."/>
            <person name="Jiang L."/>
            <person name="Lee J."/>
        </authorList>
    </citation>
    <scope>NUCLEOTIDE SEQUENCE [LARGE SCALE GENOMIC DNA]</scope>
    <source>
        <strain evidence="7 8">JBR3-12</strain>
    </source>
</reference>
<feature type="transmembrane region" description="Helical" evidence="5">
    <location>
        <begin position="106"/>
        <end position="130"/>
    </location>
</feature>
<dbReference type="PANTHER" id="PTHR37422:SF13">
    <property type="entry name" value="LIPOPOLYSACCHARIDE BIOSYNTHESIS PROTEIN PA4999-RELATED"/>
    <property type="match status" value="1"/>
</dbReference>
<feature type="transmembrane region" description="Helical" evidence="5">
    <location>
        <begin position="225"/>
        <end position="256"/>
    </location>
</feature>
<evidence type="ECO:0000256" key="1">
    <source>
        <dbReference type="ARBA" id="ARBA00004141"/>
    </source>
</evidence>
<evidence type="ECO:0000259" key="6">
    <source>
        <dbReference type="Pfam" id="PF04932"/>
    </source>
</evidence>
<keyword evidence="2 5" id="KW-0812">Transmembrane</keyword>
<keyword evidence="8" id="KW-1185">Reference proteome</keyword>
<dbReference type="PANTHER" id="PTHR37422">
    <property type="entry name" value="TEICHURONIC ACID BIOSYNTHESIS PROTEIN TUAE"/>
    <property type="match status" value="1"/>
</dbReference>
<proteinExistence type="predicted"/>
<dbReference type="EMBL" id="CP064939">
    <property type="protein sequence ID" value="QPH38354.1"/>
    <property type="molecule type" value="Genomic_DNA"/>
</dbReference>
<evidence type="ECO:0000256" key="3">
    <source>
        <dbReference type="ARBA" id="ARBA00022989"/>
    </source>
</evidence>
<feature type="transmembrane region" description="Helical" evidence="5">
    <location>
        <begin position="12"/>
        <end position="33"/>
    </location>
</feature>
<feature type="transmembrane region" description="Helical" evidence="5">
    <location>
        <begin position="142"/>
        <end position="164"/>
    </location>
</feature>
<dbReference type="Pfam" id="PF04932">
    <property type="entry name" value="Wzy_C"/>
    <property type="match status" value="1"/>
</dbReference>
<dbReference type="InterPro" id="IPR007016">
    <property type="entry name" value="O-antigen_ligase-rel_domated"/>
</dbReference>
<feature type="transmembrane region" description="Helical" evidence="5">
    <location>
        <begin position="410"/>
        <end position="430"/>
    </location>
</feature>
<dbReference type="GO" id="GO:0016874">
    <property type="term" value="F:ligase activity"/>
    <property type="evidence" value="ECO:0007669"/>
    <property type="project" value="UniProtKB-KW"/>
</dbReference>
<gene>
    <name evidence="7" type="ORF">IZT61_14795</name>
</gene>
<comment type="subcellular location">
    <subcellularLocation>
        <location evidence="1">Membrane</location>
        <topology evidence="1">Multi-pass membrane protein</topology>
    </subcellularLocation>
</comment>
<keyword evidence="3 5" id="KW-1133">Transmembrane helix</keyword>
<evidence type="ECO:0000256" key="2">
    <source>
        <dbReference type="ARBA" id="ARBA00022692"/>
    </source>
</evidence>
<feature type="transmembrane region" description="Helical" evidence="5">
    <location>
        <begin position="67"/>
        <end position="86"/>
    </location>
</feature>
<keyword evidence="4 5" id="KW-0472">Membrane</keyword>
<protein>
    <submittedName>
        <fullName evidence="7">O-antigen ligase family protein</fullName>
    </submittedName>
</protein>
<dbReference type="Proteomes" id="UP000594759">
    <property type="component" value="Chromosome"/>
</dbReference>
<evidence type="ECO:0000313" key="8">
    <source>
        <dbReference type="Proteomes" id="UP000594759"/>
    </source>
</evidence>
<feature type="transmembrane region" description="Helical" evidence="5">
    <location>
        <begin position="369"/>
        <end position="390"/>
    </location>
</feature>
<sequence>MIGRLDSINTTDIIYKVIALIFIFIFYQQVLVINIGGSFKIYEFLGLILLGIFMLTDTKTIYSKYSLLLFICFVIAPIPGNLLNFFNPIKLNYSNHFPEAASKFRFNIWIAPVLIYLYYLLNWIVINYIIGSKIVFQKHKKLVKYFVISGSLISAYSFYGYFLVPKGLPDLVPGFLDYRNSTPLSVHRPAGFSAEPGSYVLMVMWLLLYLIFIPDLFKTKYLQNILLFCTLILLILTQSTSLIAIALAMFVFYFFLNGWKSRFNIALLILLAAFAFGSVVAYFEIGDLVEYIFIQKVENFFSKRDYVTFNDSGAIRSYTNYIGLKVFKANPIFGVGGGNSYFYMWAFENGNETGVITYDMLPQSAHGKILAELGLFGYIPFLTFFLFAIFKFYQKITTKCRGFKDKYFVGTYKVGFIGTLATLGMLLSIAPEYNLFIWVNIALMLNIVHHEKKINGHTANTIES</sequence>
<dbReference type="KEGG" id="pex:IZT61_14795"/>
<dbReference type="GO" id="GO:0016020">
    <property type="term" value="C:membrane"/>
    <property type="evidence" value="ECO:0007669"/>
    <property type="project" value="UniProtKB-SubCell"/>
</dbReference>
<accession>A0A7U3Q4U5</accession>
<feature type="transmembrane region" description="Helical" evidence="5">
    <location>
        <begin position="39"/>
        <end position="55"/>
    </location>
</feature>
<dbReference type="AlphaFoldDB" id="A0A7U3Q4U5"/>
<feature type="transmembrane region" description="Helical" evidence="5">
    <location>
        <begin position="196"/>
        <end position="213"/>
    </location>
</feature>
<feature type="domain" description="O-antigen ligase-related" evidence="6">
    <location>
        <begin position="226"/>
        <end position="382"/>
    </location>
</feature>
<evidence type="ECO:0000313" key="7">
    <source>
        <dbReference type="EMBL" id="QPH38354.1"/>
    </source>
</evidence>
<keyword evidence="7" id="KW-0436">Ligase</keyword>
<dbReference type="InterPro" id="IPR051533">
    <property type="entry name" value="WaaL-like"/>
</dbReference>
<evidence type="ECO:0000256" key="5">
    <source>
        <dbReference type="SAM" id="Phobius"/>
    </source>
</evidence>
<dbReference type="RefSeq" id="WP_196097789.1">
    <property type="nucleotide sequence ID" value="NZ_CP064939.1"/>
</dbReference>
<feature type="transmembrane region" description="Helical" evidence="5">
    <location>
        <begin position="262"/>
        <end position="283"/>
    </location>
</feature>
<organism evidence="7 8">
    <name type="scientific">Pedobacter endophyticus</name>
    <dbReference type="NCBI Taxonomy" id="2789740"/>
    <lineage>
        <taxon>Bacteria</taxon>
        <taxon>Pseudomonadati</taxon>
        <taxon>Bacteroidota</taxon>
        <taxon>Sphingobacteriia</taxon>
        <taxon>Sphingobacteriales</taxon>
        <taxon>Sphingobacteriaceae</taxon>
        <taxon>Pedobacter</taxon>
    </lineage>
</organism>